<dbReference type="InterPro" id="IPR001387">
    <property type="entry name" value="Cro/C1-type_HTH"/>
</dbReference>
<proteinExistence type="predicted"/>
<keyword evidence="4" id="KW-1185">Reference proteome</keyword>
<feature type="domain" description="HTH cro/C1-type" evidence="2">
    <location>
        <begin position="58"/>
        <end position="87"/>
    </location>
</feature>
<accession>A0A7Z2S6W8</accession>
<dbReference type="Proteomes" id="UP000464468">
    <property type="component" value="Chromosome"/>
</dbReference>
<organism evidence="3 4">
    <name type="scientific">Sphingomonas changnyeongensis</name>
    <dbReference type="NCBI Taxonomy" id="2698679"/>
    <lineage>
        <taxon>Bacteria</taxon>
        <taxon>Pseudomonadati</taxon>
        <taxon>Pseudomonadota</taxon>
        <taxon>Alphaproteobacteria</taxon>
        <taxon>Sphingomonadales</taxon>
        <taxon>Sphingomonadaceae</taxon>
        <taxon>Sphingomonas</taxon>
    </lineage>
</organism>
<dbReference type="CDD" id="cd00093">
    <property type="entry name" value="HTH_XRE"/>
    <property type="match status" value="1"/>
</dbReference>
<evidence type="ECO:0000313" key="4">
    <source>
        <dbReference type="Proteomes" id="UP000464468"/>
    </source>
</evidence>
<evidence type="ECO:0000313" key="3">
    <source>
        <dbReference type="EMBL" id="QHL89731.1"/>
    </source>
</evidence>
<gene>
    <name evidence="3" type="ORF">GVO57_01425</name>
</gene>
<dbReference type="InterPro" id="IPR010982">
    <property type="entry name" value="Lambda_DNA-bd_dom_sf"/>
</dbReference>
<sequence>MRRDESASGGGAEPCAIRVDPHRLVVFPNRIRDLRRTHGQSKLLALSARLPAIPYIRLSKIERGEVVARADELRAIAAAIGVEAVDLLIDIDAPDFDIARWAEPFQDGGAFDAAEEGFAVKLAAAVRTRRAGDRALTVAVLDRDYGIAPVILSRIENAHKTLDRWNAATVGALCRLMTVRDEGELRALVEAQYRAGALDAALVGFGDPEARRARMRARIAALVAELGGAAAPGPYAGGNGGSTAGTDRIPASPEPHVRRRAIAPPPLPAPPPPSFATIRLVPVFGAPRADGLIDPVIVPGALVEAPRHAGPRAFGLRACRPSLGAGLPGHGVLIVDPDAYPFGAGLAVLREDDGYRLLQTSYDLAGAMRGHSLNPPLDLALDGTDPARLAAVLAVIFP</sequence>
<dbReference type="KEGG" id="schy:GVO57_01425"/>
<evidence type="ECO:0000256" key="1">
    <source>
        <dbReference type="SAM" id="MobiDB-lite"/>
    </source>
</evidence>
<name>A0A7Z2S6W8_9SPHN</name>
<dbReference type="AlphaFoldDB" id="A0A7Z2S6W8"/>
<dbReference type="RefSeq" id="WP_160591257.1">
    <property type="nucleotide sequence ID" value="NZ_CP047895.1"/>
</dbReference>
<feature type="region of interest" description="Disordered" evidence="1">
    <location>
        <begin position="233"/>
        <end position="269"/>
    </location>
</feature>
<dbReference type="EMBL" id="CP047895">
    <property type="protein sequence ID" value="QHL89731.1"/>
    <property type="molecule type" value="Genomic_DNA"/>
</dbReference>
<evidence type="ECO:0000259" key="2">
    <source>
        <dbReference type="PROSITE" id="PS50943"/>
    </source>
</evidence>
<dbReference type="SMART" id="SM00530">
    <property type="entry name" value="HTH_XRE"/>
    <property type="match status" value="1"/>
</dbReference>
<reference evidence="3 4" key="1">
    <citation type="submission" date="2020-01" db="EMBL/GenBank/DDBJ databases">
        <title>Sphingomonas sp. C33 whole genome sequece.</title>
        <authorList>
            <person name="Park C."/>
        </authorList>
    </citation>
    <scope>NUCLEOTIDE SEQUENCE [LARGE SCALE GENOMIC DNA]</scope>
    <source>
        <strain evidence="3 4">C33</strain>
    </source>
</reference>
<protein>
    <submittedName>
        <fullName evidence="3">XRE family transcriptional regulator</fullName>
    </submittedName>
</protein>
<dbReference type="SUPFAM" id="SSF47413">
    <property type="entry name" value="lambda repressor-like DNA-binding domains"/>
    <property type="match status" value="1"/>
</dbReference>
<dbReference type="PROSITE" id="PS50943">
    <property type="entry name" value="HTH_CROC1"/>
    <property type="match status" value="1"/>
</dbReference>
<dbReference type="Gene3D" id="1.10.260.40">
    <property type="entry name" value="lambda repressor-like DNA-binding domains"/>
    <property type="match status" value="1"/>
</dbReference>
<dbReference type="GO" id="GO:0003677">
    <property type="term" value="F:DNA binding"/>
    <property type="evidence" value="ECO:0007669"/>
    <property type="project" value="InterPro"/>
</dbReference>